<dbReference type="InterPro" id="IPR035992">
    <property type="entry name" value="Ricin_B-like_lectins"/>
</dbReference>
<dbReference type="Proteomes" id="UP000253303">
    <property type="component" value="Unassembled WGS sequence"/>
</dbReference>
<reference evidence="2 3" key="1">
    <citation type="submission" date="2018-06" db="EMBL/GenBank/DDBJ databases">
        <title>Sphaerisporangium craniellae sp. nov., isolated from a marine sponge in the South China Sea.</title>
        <authorList>
            <person name="Li L."/>
        </authorList>
    </citation>
    <scope>NUCLEOTIDE SEQUENCE [LARGE SCALE GENOMIC DNA]</scope>
    <source>
        <strain evidence="2 3">LHW63015</strain>
    </source>
</reference>
<comment type="caution">
    <text evidence="2">The sequence shown here is derived from an EMBL/GenBank/DDBJ whole genome shotgun (WGS) entry which is preliminary data.</text>
</comment>
<name>A0A366LNY5_9ACTN</name>
<dbReference type="AlphaFoldDB" id="A0A366LNY5"/>
<accession>A0A366LNY5</accession>
<proteinExistence type="predicted"/>
<evidence type="ECO:0000313" key="3">
    <source>
        <dbReference type="Proteomes" id="UP000253303"/>
    </source>
</evidence>
<gene>
    <name evidence="2" type="ORF">DP939_37545</name>
</gene>
<dbReference type="EMBL" id="QMEY01000026">
    <property type="protein sequence ID" value="RBQ15109.1"/>
    <property type="molecule type" value="Genomic_DNA"/>
</dbReference>
<evidence type="ECO:0000313" key="2">
    <source>
        <dbReference type="EMBL" id="RBQ15109.1"/>
    </source>
</evidence>
<dbReference type="CDD" id="cd00161">
    <property type="entry name" value="beta-trefoil_Ricin-like"/>
    <property type="match status" value="1"/>
</dbReference>
<protein>
    <recommendedName>
        <fullName evidence="4">XRE family transcriptional regulator</fullName>
    </recommendedName>
</protein>
<organism evidence="2 3">
    <name type="scientific">Spongiactinospora rosea</name>
    <dbReference type="NCBI Taxonomy" id="2248750"/>
    <lineage>
        <taxon>Bacteria</taxon>
        <taxon>Bacillati</taxon>
        <taxon>Actinomycetota</taxon>
        <taxon>Actinomycetes</taxon>
        <taxon>Streptosporangiales</taxon>
        <taxon>Streptosporangiaceae</taxon>
        <taxon>Spongiactinospora</taxon>
    </lineage>
</organism>
<evidence type="ECO:0008006" key="4">
    <source>
        <dbReference type="Google" id="ProtNLM"/>
    </source>
</evidence>
<dbReference type="SUPFAM" id="SSF50370">
    <property type="entry name" value="Ricin B-like lectins"/>
    <property type="match status" value="1"/>
</dbReference>
<evidence type="ECO:0000256" key="1">
    <source>
        <dbReference type="SAM" id="MobiDB-lite"/>
    </source>
</evidence>
<keyword evidence="3" id="KW-1185">Reference proteome</keyword>
<sequence>MRRLRAWSGLTFRNVEARAAAAGRSLPHSTLVGVLHRSTLPRDEVLMAFVLACGCGEEEAELWRSARTRLAMGEPPPRPDAGPEPSTGADSPYLPPRKWTYWLSMLLGTALLLLLPTGGSVRLDLTRAQTPQPSLDQAGPDAPIAAGPYRIRIPGSDRCLSASKGRDGRIRQIPCADAFPKRFVQPLGDGRYRINTQHPELGLGCMGVRNGEIHDDYCGERSGNQIDRFRLERAGTGDADRRIRVADGDQCLAHSVPPHDMAPLWLRRCTPATAELVFTFEPDPGRS</sequence>
<feature type="region of interest" description="Disordered" evidence="1">
    <location>
        <begin position="71"/>
        <end position="91"/>
    </location>
</feature>